<keyword evidence="5" id="KW-0131">Cell cycle</keyword>
<evidence type="ECO:0000256" key="7">
    <source>
        <dbReference type="RuleBase" id="RU004560"/>
    </source>
</evidence>
<keyword evidence="4 7" id="KW-0342">GTP-binding</keyword>
<dbReference type="SUPFAM" id="SSF52540">
    <property type="entry name" value="P-loop containing nucleoside triphosphate hydrolases"/>
    <property type="match status" value="1"/>
</dbReference>
<name>A0A9P8PJ31_9ASCO</name>
<evidence type="ECO:0000256" key="8">
    <source>
        <dbReference type="SAM" id="MobiDB-lite"/>
    </source>
</evidence>
<dbReference type="FunFam" id="3.40.50.300:FF:000260">
    <property type="entry name" value="Cell division control 10"/>
    <property type="match status" value="1"/>
</dbReference>
<protein>
    <recommendedName>
        <fullName evidence="6">Cell division control protein 10</fullName>
    </recommendedName>
</protein>
<keyword evidence="3 7" id="KW-0547">Nucleotide-binding</keyword>
<evidence type="ECO:0000256" key="6">
    <source>
        <dbReference type="ARBA" id="ARBA00069702"/>
    </source>
</evidence>
<dbReference type="PIRSF" id="PIRSF006698">
    <property type="entry name" value="Septin"/>
    <property type="match status" value="1"/>
</dbReference>
<reference evidence="10" key="1">
    <citation type="journal article" date="2021" name="Open Biol.">
        <title>Shared evolutionary footprints suggest mitochondrial oxidative damage underlies multiple complex I losses in fungi.</title>
        <authorList>
            <person name="Schikora-Tamarit M.A."/>
            <person name="Marcet-Houben M."/>
            <person name="Nosek J."/>
            <person name="Gabaldon T."/>
        </authorList>
    </citation>
    <scope>NUCLEOTIDE SEQUENCE</scope>
    <source>
        <strain evidence="10">CBS6341</strain>
    </source>
</reference>
<evidence type="ECO:0000259" key="9">
    <source>
        <dbReference type="PROSITE" id="PS51719"/>
    </source>
</evidence>
<dbReference type="PANTHER" id="PTHR18884">
    <property type="entry name" value="SEPTIN"/>
    <property type="match status" value="1"/>
</dbReference>
<feature type="compositionally biased region" description="Low complexity" evidence="8">
    <location>
        <begin position="319"/>
        <end position="375"/>
    </location>
</feature>
<evidence type="ECO:0000256" key="2">
    <source>
        <dbReference type="ARBA" id="ARBA00022618"/>
    </source>
</evidence>
<comment type="similarity">
    <text evidence="7">Belongs to the TRAFAC class TrmE-Era-EngA-EngB-Septin-like GTPase superfamily. Septin GTPase family.</text>
</comment>
<evidence type="ECO:0000256" key="5">
    <source>
        <dbReference type="ARBA" id="ARBA00023306"/>
    </source>
</evidence>
<accession>A0A9P8PJ31</accession>
<dbReference type="GO" id="GO:0051301">
    <property type="term" value="P:cell division"/>
    <property type="evidence" value="ECO:0007669"/>
    <property type="project" value="UniProtKB-KW"/>
</dbReference>
<dbReference type="InterPro" id="IPR016491">
    <property type="entry name" value="Septin"/>
</dbReference>
<keyword evidence="2" id="KW-0132">Cell division</keyword>
<dbReference type="PROSITE" id="PS51719">
    <property type="entry name" value="G_SEPTIN"/>
    <property type="match status" value="1"/>
</dbReference>
<dbReference type="Pfam" id="PF00735">
    <property type="entry name" value="Septin"/>
    <property type="match status" value="1"/>
</dbReference>
<dbReference type="AlphaFoldDB" id="A0A9P8PJ31"/>
<evidence type="ECO:0000256" key="1">
    <source>
        <dbReference type="ARBA" id="ARBA00004266"/>
    </source>
</evidence>
<dbReference type="OrthoDB" id="416553at2759"/>
<evidence type="ECO:0000256" key="4">
    <source>
        <dbReference type="ARBA" id="ARBA00023134"/>
    </source>
</evidence>
<dbReference type="Gene3D" id="3.40.50.300">
    <property type="entry name" value="P-loop containing nucleotide triphosphate hydrolases"/>
    <property type="match status" value="1"/>
</dbReference>
<dbReference type="CDD" id="cd01850">
    <property type="entry name" value="CDC_Septin"/>
    <property type="match status" value="1"/>
</dbReference>
<keyword evidence="11" id="KW-1185">Reference proteome</keyword>
<dbReference type="GO" id="GO:0005525">
    <property type="term" value="F:GTP binding"/>
    <property type="evidence" value="ECO:0007669"/>
    <property type="project" value="UniProtKB-KW"/>
</dbReference>
<feature type="domain" description="Septin-type G" evidence="9">
    <location>
        <begin position="33"/>
        <end position="309"/>
    </location>
</feature>
<proteinExistence type="inferred from homology"/>
<comment type="subcellular location">
    <subcellularLocation>
        <location evidence="1">Bud neck</location>
    </subcellularLocation>
</comment>
<evidence type="ECO:0000313" key="11">
    <source>
        <dbReference type="Proteomes" id="UP000769528"/>
    </source>
</evidence>
<reference evidence="10" key="2">
    <citation type="submission" date="2021-01" db="EMBL/GenBank/DDBJ databases">
        <authorList>
            <person name="Schikora-Tamarit M.A."/>
        </authorList>
    </citation>
    <scope>NUCLEOTIDE SEQUENCE</scope>
    <source>
        <strain evidence="10">CBS6341</strain>
    </source>
</reference>
<comment type="caution">
    <text evidence="10">The sequence shown here is derived from an EMBL/GenBank/DDBJ whole genome shotgun (WGS) entry which is preliminary data.</text>
</comment>
<dbReference type="GO" id="GO:0000144">
    <property type="term" value="C:cellular bud neck septin ring"/>
    <property type="evidence" value="ECO:0007669"/>
    <property type="project" value="UniProtKB-ARBA"/>
</dbReference>
<evidence type="ECO:0000256" key="3">
    <source>
        <dbReference type="ARBA" id="ARBA00022741"/>
    </source>
</evidence>
<evidence type="ECO:0000313" key="10">
    <source>
        <dbReference type="EMBL" id="KAH3672309.1"/>
    </source>
</evidence>
<dbReference type="GO" id="GO:0043934">
    <property type="term" value="P:sporulation"/>
    <property type="evidence" value="ECO:0007669"/>
    <property type="project" value="UniProtKB-ARBA"/>
</dbReference>
<dbReference type="GO" id="GO:0000921">
    <property type="term" value="P:septin ring assembly"/>
    <property type="evidence" value="ECO:0007669"/>
    <property type="project" value="UniProtKB-ARBA"/>
</dbReference>
<sequence length="409" mass="47065">MSSTSSNNEYIQPTSYVGFDTITTQIEHRLLKRGFQFNILVAGYSGLGKSTLINSLFSSNLIESKGRKEPILIDELITKTSEISISNHQLIENNVRLNVNVIDTPGFGDQINNEKCFEPIVKYIKDQYSSHLRKELTANRERYIQDTRVHAVLYFIQPNNVGLKKLDIIAIKKLSEISNVIPIIAKSDSLTLDERENFRRILQNEFKIHEFNLYPFDSNDYLPEERELNQSIRSIIPFAIIGSNIQISNENGDIFKGRRTKWGTINIEDINQSEFVYLRDFLTRTHLQDLIDSTSFIHYESFRSKQLTSLKESVGNKDNNGNQQNSIGNGQSVRNSQIPQQLQQQHHNHYQQQSSSIQYSSENYNQQQQQFKHQSLPLNNQQSTNFQGIPQGIPQSSSQGLNQYNISNK</sequence>
<dbReference type="Proteomes" id="UP000769528">
    <property type="component" value="Unassembled WGS sequence"/>
</dbReference>
<feature type="compositionally biased region" description="Polar residues" evidence="8">
    <location>
        <begin position="376"/>
        <end position="409"/>
    </location>
</feature>
<dbReference type="GO" id="GO:0031105">
    <property type="term" value="C:septin complex"/>
    <property type="evidence" value="ECO:0007669"/>
    <property type="project" value="UniProtKB-ARBA"/>
</dbReference>
<organism evidence="10 11">
    <name type="scientific">Wickerhamomyces mucosus</name>
    <dbReference type="NCBI Taxonomy" id="1378264"/>
    <lineage>
        <taxon>Eukaryota</taxon>
        <taxon>Fungi</taxon>
        <taxon>Dikarya</taxon>
        <taxon>Ascomycota</taxon>
        <taxon>Saccharomycotina</taxon>
        <taxon>Saccharomycetes</taxon>
        <taxon>Phaffomycetales</taxon>
        <taxon>Wickerhamomycetaceae</taxon>
        <taxon>Wickerhamomyces</taxon>
    </lineage>
</organism>
<dbReference type="InterPro" id="IPR030379">
    <property type="entry name" value="G_SEPTIN_dom"/>
</dbReference>
<dbReference type="EMBL" id="JAEUBF010001156">
    <property type="protein sequence ID" value="KAH3672309.1"/>
    <property type="molecule type" value="Genomic_DNA"/>
</dbReference>
<feature type="region of interest" description="Disordered" evidence="8">
    <location>
        <begin position="310"/>
        <end position="409"/>
    </location>
</feature>
<gene>
    <name evidence="10" type="ORF">WICMUC_004280</name>
</gene>
<dbReference type="InterPro" id="IPR027417">
    <property type="entry name" value="P-loop_NTPase"/>
</dbReference>